<feature type="compositionally biased region" description="Basic and acidic residues" evidence="1">
    <location>
        <begin position="89"/>
        <end position="101"/>
    </location>
</feature>
<name>A0A4R6SM48_LABRH</name>
<feature type="region of interest" description="Disordered" evidence="1">
    <location>
        <begin position="89"/>
        <end position="111"/>
    </location>
</feature>
<feature type="transmembrane region" description="Helical" evidence="2">
    <location>
        <begin position="9"/>
        <end position="29"/>
    </location>
</feature>
<protein>
    <submittedName>
        <fullName evidence="3">Uncharacterized protein</fullName>
    </submittedName>
</protein>
<keyword evidence="2" id="KW-0472">Membrane</keyword>
<evidence type="ECO:0000256" key="2">
    <source>
        <dbReference type="SAM" id="Phobius"/>
    </source>
</evidence>
<evidence type="ECO:0000313" key="4">
    <source>
        <dbReference type="Proteomes" id="UP000295444"/>
    </source>
</evidence>
<evidence type="ECO:0000256" key="1">
    <source>
        <dbReference type="SAM" id="MobiDB-lite"/>
    </source>
</evidence>
<dbReference type="EMBL" id="SNXZ01000001">
    <property type="protein sequence ID" value="TDQ04630.1"/>
    <property type="molecule type" value="Genomic_DNA"/>
</dbReference>
<feature type="transmembrane region" description="Helical" evidence="2">
    <location>
        <begin position="118"/>
        <end position="139"/>
    </location>
</feature>
<feature type="compositionally biased region" description="Low complexity" evidence="1">
    <location>
        <begin position="175"/>
        <end position="224"/>
    </location>
</feature>
<dbReference type="Proteomes" id="UP000295444">
    <property type="component" value="Unassembled WGS sequence"/>
</dbReference>
<feature type="region of interest" description="Disordered" evidence="1">
    <location>
        <begin position="154"/>
        <end position="240"/>
    </location>
</feature>
<evidence type="ECO:0000313" key="3">
    <source>
        <dbReference type="EMBL" id="TDQ04630.1"/>
    </source>
</evidence>
<reference evidence="3 4" key="1">
    <citation type="submission" date="2019-03" db="EMBL/GenBank/DDBJ databases">
        <title>Genomic Encyclopedia of Type Strains, Phase IV (KMG-IV): sequencing the most valuable type-strain genomes for metagenomic binning, comparative biology and taxonomic classification.</title>
        <authorList>
            <person name="Goeker M."/>
        </authorList>
    </citation>
    <scope>NUCLEOTIDE SEQUENCE [LARGE SCALE GENOMIC DNA]</scope>
    <source>
        <strain evidence="3 4">DSM 45361</strain>
    </source>
</reference>
<keyword evidence="4" id="KW-1185">Reference proteome</keyword>
<dbReference type="AlphaFoldDB" id="A0A4R6SM48"/>
<accession>A0A4R6SM48</accession>
<dbReference type="OrthoDB" id="3635915at2"/>
<keyword evidence="2" id="KW-0812">Transmembrane</keyword>
<proteinExistence type="predicted"/>
<gene>
    <name evidence="3" type="ORF">EV186_101584</name>
</gene>
<sequence length="240" mass="24249">MSKEKDKGLGVRPGQVISAALAAVTAAVLGSTMGLAGTVIGAGLASVVTTVAGALYLRSLERTKAGVQLVRERVRSGVTGRVIIEREVTTEDRSDQAKPDGEEVQPTDRPPAARAIRWGAVVAGSLLAFVLGMLAITGYESLVGGSLSGGTGTTVGGVIHPKQQQQQQRQDDDSPAPTTTPGPSTKTVTVPADPTGHPMTSGSSTSTTTDAPPTTTTTPGGTTTTPPPTTTTPNGDVPSQ</sequence>
<feature type="transmembrane region" description="Helical" evidence="2">
    <location>
        <begin position="35"/>
        <end position="57"/>
    </location>
</feature>
<comment type="caution">
    <text evidence="3">The sequence shown here is derived from an EMBL/GenBank/DDBJ whole genome shotgun (WGS) entry which is preliminary data.</text>
</comment>
<dbReference type="RefSeq" id="WP_133847505.1">
    <property type="nucleotide sequence ID" value="NZ_SNXZ01000001.1"/>
</dbReference>
<organism evidence="3 4">
    <name type="scientific">Labedaea rhizosphaerae</name>
    <dbReference type="NCBI Taxonomy" id="598644"/>
    <lineage>
        <taxon>Bacteria</taxon>
        <taxon>Bacillati</taxon>
        <taxon>Actinomycetota</taxon>
        <taxon>Actinomycetes</taxon>
        <taxon>Pseudonocardiales</taxon>
        <taxon>Pseudonocardiaceae</taxon>
        <taxon>Labedaea</taxon>
    </lineage>
</organism>
<keyword evidence="2" id="KW-1133">Transmembrane helix</keyword>